<keyword evidence="2" id="KW-1185">Reference proteome</keyword>
<evidence type="ECO:0000313" key="2">
    <source>
        <dbReference type="Proteomes" id="UP000434409"/>
    </source>
</evidence>
<organism evidence="1 2">
    <name type="scientific">Suipraeoptans intestinalis</name>
    <dbReference type="NCBI Taxonomy" id="2606628"/>
    <lineage>
        <taxon>Bacteria</taxon>
        <taxon>Bacillati</taxon>
        <taxon>Bacillota</taxon>
        <taxon>Clostridia</taxon>
        <taxon>Lachnospirales</taxon>
        <taxon>Lachnospiraceae</taxon>
        <taxon>Suipraeoptans</taxon>
    </lineage>
</organism>
<reference evidence="1 2" key="1">
    <citation type="submission" date="2019-08" db="EMBL/GenBank/DDBJ databases">
        <title>In-depth cultivation of the pig gut microbiome towards novel bacterial diversity and tailored functional studies.</title>
        <authorList>
            <person name="Wylensek D."/>
            <person name="Hitch T.C.A."/>
            <person name="Clavel T."/>
        </authorList>
    </citation>
    <scope>NUCLEOTIDE SEQUENCE [LARGE SCALE GENOMIC DNA]</scope>
    <source>
        <strain evidence="1 2">68-1-5</strain>
    </source>
</reference>
<comment type="caution">
    <text evidence="1">The sequence shown here is derived from an EMBL/GenBank/DDBJ whole genome shotgun (WGS) entry which is preliminary data.</text>
</comment>
<protein>
    <submittedName>
        <fullName evidence="1">DUF1289 domain-containing protein</fullName>
    </submittedName>
</protein>
<sequence length="41" mass="4157">MGDGGDESTGLCKGCQRQVGNSRGWKTFHADSTGTAPTVSG</sequence>
<name>A0A6N7V069_9FIRM</name>
<dbReference type="Proteomes" id="UP000434409">
    <property type="component" value="Unassembled WGS sequence"/>
</dbReference>
<dbReference type="AlphaFoldDB" id="A0A6N7V069"/>
<proteinExistence type="predicted"/>
<gene>
    <name evidence="1" type="ORF">FYJ34_04545</name>
</gene>
<dbReference type="EMBL" id="VULY01000018">
    <property type="protein sequence ID" value="MSR93547.1"/>
    <property type="molecule type" value="Genomic_DNA"/>
</dbReference>
<accession>A0A6N7V069</accession>
<evidence type="ECO:0000313" key="1">
    <source>
        <dbReference type="EMBL" id="MSR93547.1"/>
    </source>
</evidence>